<feature type="transmembrane region" description="Helical" evidence="7">
    <location>
        <begin position="178"/>
        <end position="205"/>
    </location>
</feature>
<evidence type="ECO:0000313" key="10">
    <source>
        <dbReference type="EMBL" id="MCF2527939.1"/>
    </source>
</evidence>
<dbReference type="CDD" id="cd06261">
    <property type="entry name" value="TM_PBP2"/>
    <property type="match status" value="1"/>
</dbReference>
<keyword evidence="6 7" id="KW-0472">Membrane</keyword>
<dbReference type="Proteomes" id="UP001165378">
    <property type="component" value="Unassembled WGS sequence"/>
</dbReference>
<protein>
    <submittedName>
        <fullName evidence="10">ABC transporter permease</fullName>
    </submittedName>
</protein>
<evidence type="ECO:0000256" key="4">
    <source>
        <dbReference type="ARBA" id="ARBA00022692"/>
    </source>
</evidence>
<evidence type="ECO:0000256" key="7">
    <source>
        <dbReference type="RuleBase" id="RU363032"/>
    </source>
</evidence>
<proteinExistence type="inferred from homology"/>
<comment type="similarity">
    <text evidence="7">Belongs to the binding-protein-dependent transport system permease family.</text>
</comment>
<evidence type="ECO:0000256" key="1">
    <source>
        <dbReference type="ARBA" id="ARBA00004651"/>
    </source>
</evidence>
<dbReference type="InterPro" id="IPR000515">
    <property type="entry name" value="MetI-like"/>
</dbReference>
<dbReference type="Pfam" id="PF00528">
    <property type="entry name" value="BPD_transp_1"/>
    <property type="match status" value="1"/>
</dbReference>
<evidence type="ECO:0000256" key="6">
    <source>
        <dbReference type="ARBA" id="ARBA00023136"/>
    </source>
</evidence>
<comment type="caution">
    <text evidence="10">The sequence shown here is derived from an EMBL/GenBank/DDBJ whole genome shotgun (WGS) entry which is preliminary data.</text>
</comment>
<dbReference type="PANTHER" id="PTHR43163">
    <property type="entry name" value="DIPEPTIDE TRANSPORT SYSTEM PERMEASE PROTEIN DPPB-RELATED"/>
    <property type="match status" value="1"/>
</dbReference>
<evidence type="ECO:0000256" key="8">
    <source>
        <dbReference type="SAM" id="MobiDB-lite"/>
    </source>
</evidence>
<gene>
    <name evidence="10" type="ORF">LZ495_12010</name>
</gene>
<evidence type="ECO:0000256" key="3">
    <source>
        <dbReference type="ARBA" id="ARBA00022475"/>
    </source>
</evidence>
<feature type="transmembrane region" description="Helical" evidence="7">
    <location>
        <begin position="273"/>
        <end position="299"/>
    </location>
</feature>
<name>A0AA41U3C7_9ACTN</name>
<feature type="transmembrane region" description="Helical" evidence="7">
    <location>
        <begin position="143"/>
        <end position="166"/>
    </location>
</feature>
<keyword evidence="5 7" id="KW-1133">Transmembrane helix</keyword>
<dbReference type="Gene3D" id="1.10.3720.10">
    <property type="entry name" value="MetI-like"/>
    <property type="match status" value="1"/>
</dbReference>
<feature type="region of interest" description="Disordered" evidence="8">
    <location>
        <begin position="1"/>
        <end position="29"/>
    </location>
</feature>
<dbReference type="InterPro" id="IPR045621">
    <property type="entry name" value="BPD_transp_1_N"/>
</dbReference>
<dbReference type="RefSeq" id="WP_235052106.1">
    <property type="nucleotide sequence ID" value="NZ_JAKFHA010000005.1"/>
</dbReference>
<evidence type="ECO:0000259" key="9">
    <source>
        <dbReference type="PROSITE" id="PS50928"/>
    </source>
</evidence>
<dbReference type="AlphaFoldDB" id="A0AA41U3C7"/>
<keyword evidence="11" id="KW-1185">Reference proteome</keyword>
<feature type="transmembrane region" description="Helical" evidence="7">
    <location>
        <begin position="51"/>
        <end position="72"/>
    </location>
</feature>
<keyword evidence="4 7" id="KW-0812">Transmembrane</keyword>
<feature type="transmembrane region" description="Helical" evidence="7">
    <location>
        <begin position="319"/>
        <end position="345"/>
    </location>
</feature>
<dbReference type="GO" id="GO:0055085">
    <property type="term" value="P:transmembrane transport"/>
    <property type="evidence" value="ECO:0007669"/>
    <property type="project" value="InterPro"/>
</dbReference>
<dbReference type="EMBL" id="JAKFHA010000005">
    <property type="protein sequence ID" value="MCF2527939.1"/>
    <property type="molecule type" value="Genomic_DNA"/>
</dbReference>
<sequence length="356" mass="36757">MALANHPSAAAPGGAAAGPPAPPGTAGAPTAPGGLRGVLASPWLVFAMRRLGGVALVLTVLVTLTFAIVQLMPGDPARVAAGNNATPEQLTQMRHDLGLDKSVAAQFGDYVAGLFRGDLGHSFQTEEKVSDIITDRLPYTAELALLGVAVVLVVGVPLGMAIAVACRDGRRRRLDGGFTLATGLVGSTPEYVLGTLLVLVIGIQLEWLPVAGAATPSALVLPVVAISLGPVCTIARIVRRETSVVLAQDYLRTARGRRLPARRLYLRHALPNLLTSTLTLAGLLLAGLLGGTVVIESVFAWPGLGTRVVEAITLRDLPVIQGVVLVLGVLACLLNLLIDIVLGLLDPRTLSGKAAS</sequence>
<evidence type="ECO:0000256" key="2">
    <source>
        <dbReference type="ARBA" id="ARBA00022448"/>
    </source>
</evidence>
<dbReference type="Pfam" id="PF19300">
    <property type="entry name" value="BPD_transp_1_N"/>
    <property type="match status" value="1"/>
</dbReference>
<dbReference type="GO" id="GO:0005886">
    <property type="term" value="C:plasma membrane"/>
    <property type="evidence" value="ECO:0007669"/>
    <property type="project" value="UniProtKB-SubCell"/>
</dbReference>
<feature type="domain" description="ABC transmembrane type-1" evidence="9">
    <location>
        <begin position="137"/>
        <end position="342"/>
    </location>
</feature>
<dbReference type="SUPFAM" id="SSF161098">
    <property type="entry name" value="MetI-like"/>
    <property type="match status" value="1"/>
</dbReference>
<dbReference type="PANTHER" id="PTHR43163:SF6">
    <property type="entry name" value="DIPEPTIDE TRANSPORT SYSTEM PERMEASE PROTEIN DPPB-RELATED"/>
    <property type="match status" value="1"/>
</dbReference>
<comment type="subcellular location">
    <subcellularLocation>
        <location evidence="1 7">Cell membrane</location>
        <topology evidence="1 7">Multi-pass membrane protein</topology>
    </subcellularLocation>
</comment>
<organism evidence="10 11">
    <name type="scientific">Yinghuangia soli</name>
    <dbReference type="NCBI Taxonomy" id="2908204"/>
    <lineage>
        <taxon>Bacteria</taxon>
        <taxon>Bacillati</taxon>
        <taxon>Actinomycetota</taxon>
        <taxon>Actinomycetes</taxon>
        <taxon>Kitasatosporales</taxon>
        <taxon>Streptomycetaceae</taxon>
        <taxon>Yinghuangia</taxon>
    </lineage>
</organism>
<dbReference type="InterPro" id="IPR035906">
    <property type="entry name" value="MetI-like_sf"/>
</dbReference>
<feature type="compositionally biased region" description="Low complexity" evidence="8">
    <location>
        <begin position="9"/>
        <end position="29"/>
    </location>
</feature>
<reference evidence="10" key="1">
    <citation type="submission" date="2022-01" db="EMBL/GenBank/DDBJ databases">
        <title>Genome-Based Taxonomic Classification of the Phylum Actinobacteria.</title>
        <authorList>
            <person name="Gao Y."/>
        </authorList>
    </citation>
    <scope>NUCLEOTIDE SEQUENCE</scope>
    <source>
        <strain evidence="10">KLBMP 8922</strain>
    </source>
</reference>
<keyword evidence="3" id="KW-1003">Cell membrane</keyword>
<evidence type="ECO:0000256" key="5">
    <source>
        <dbReference type="ARBA" id="ARBA00022989"/>
    </source>
</evidence>
<keyword evidence="2 7" id="KW-0813">Transport</keyword>
<dbReference type="PROSITE" id="PS50928">
    <property type="entry name" value="ABC_TM1"/>
    <property type="match status" value="1"/>
</dbReference>
<accession>A0AA41U3C7</accession>
<evidence type="ECO:0000313" key="11">
    <source>
        <dbReference type="Proteomes" id="UP001165378"/>
    </source>
</evidence>
<feature type="transmembrane region" description="Helical" evidence="7">
    <location>
        <begin position="217"/>
        <end position="238"/>
    </location>
</feature>